<dbReference type="Proteomes" id="UP000298433">
    <property type="component" value="Unassembled WGS sequence"/>
</dbReference>
<dbReference type="PROSITE" id="PS50937">
    <property type="entry name" value="HTH_MERR_2"/>
    <property type="match status" value="1"/>
</dbReference>
<proteinExistence type="predicted"/>
<dbReference type="InterPro" id="IPR000551">
    <property type="entry name" value="MerR-type_HTH_dom"/>
</dbReference>
<keyword evidence="5" id="KW-1185">Reference proteome</keyword>
<evidence type="ECO:0000313" key="5">
    <source>
        <dbReference type="Proteomes" id="UP000298433"/>
    </source>
</evidence>
<keyword evidence="1" id="KW-0238">DNA-binding</keyword>
<dbReference type="Gene3D" id="1.10.1660.10">
    <property type="match status" value="1"/>
</dbReference>
<comment type="caution">
    <text evidence="4">The sequence shown here is derived from an EMBL/GenBank/DDBJ whole genome shotgun (WGS) entry which is preliminary data.</text>
</comment>
<evidence type="ECO:0000259" key="3">
    <source>
        <dbReference type="PROSITE" id="PS50937"/>
    </source>
</evidence>
<reference evidence="4 5" key="1">
    <citation type="submission" date="2019-03" db="EMBL/GenBank/DDBJ databases">
        <title>Genomics of glacier-inhabiting Cryobacterium strains.</title>
        <authorList>
            <person name="Liu Q."/>
            <person name="Xin Y.-H."/>
        </authorList>
    </citation>
    <scope>NUCLEOTIDE SEQUENCE [LARGE SCALE GENOMIC DNA]</scope>
    <source>
        <strain evidence="4 5">TMT2-48-2</strain>
    </source>
</reference>
<dbReference type="InterPro" id="IPR047057">
    <property type="entry name" value="MerR_fam"/>
</dbReference>
<organism evidence="4 5">
    <name type="scientific">Cryobacterium cheniae</name>
    <dbReference type="NCBI Taxonomy" id="1259262"/>
    <lineage>
        <taxon>Bacteria</taxon>
        <taxon>Bacillati</taxon>
        <taxon>Actinomycetota</taxon>
        <taxon>Actinomycetes</taxon>
        <taxon>Micrococcales</taxon>
        <taxon>Microbacteriaceae</taxon>
        <taxon>Cryobacterium</taxon>
    </lineage>
</organism>
<accession>A0A4R8XJZ3</accession>
<dbReference type="SUPFAM" id="SSF46955">
    <property type="entry name" value="Putative DNA-binding domain"/>
    <property type="match status" value="1"/>
</dbReference>
<protein>
    <submittedName>
        <fullName evidence="4">MerR family transcriptional regulator</fullName>
    </submittedName>
</protein>
<name>A0A4R8XJZ3_9MICO</name>
<dbReference type="PANTHER" id="PTHR30204">
    <property type="entry name" value="REDOX-CYCLING DRUG-SENSING TRANSCRIPTIONAL ACTIVATOR SOXR"/>
    <property type="match status" value="1"/>
</dbReference>
<dbReference type="Pfam" id="PF00376">
    <property type="entry name" value="MerR"/>
    <property type="match status" value="1"/>
</dbReference>
<feature type="domain" description="HTH merR-type" evidence="3">
    <location>
        <begin position="9"/>
        <end position="78"/>
    </location>
</feature>
<evidence type="ECO:0000256" key="2">
    <source>
        <dbReference type="SAM" id="Coils"/>
    </source>
</evidence>
<dbReference type="PROSITE" id="PS00552">
    <property type="entry name" value="HTH_MERR_1"/>
    <property type="match status" value="1"/>
</dbReference>
<dbReference type="RefSeq" id="WP_134370792.1">
    <property type="nucleotide sequence ID" value="NZ_SOGN01000049.1"/>
</dbReference>
<gene>
    <name evidence="4" type="ORF">E3T23_12725</name>
</gene>
<evidence type="ECO:0000256" key="1">
    <source>
        <dbReference type="ARBA" id="ARBA00023125"/>
    </source>
</evidence>
<dbReference type="AlphaFoldDB" id="A0A4R8XJZ3"/>
<dbReference type="OrthoDB" id="9809391at2"/>
<sequence length="141" mass="15694">MSPTESTATMHIGELAERTGLSLRTIRHYDEIGLLKASGRTDGGFRLYTDEDQARLILIRRMKPLGFSLEEMMSLLKTIDTLDGAIEGVDIAAVRSALESFITQAEERRQKLQEQLAMADEFLALLRGHSVAAAPAEFENR</sequence>
<dbReference type="PRINTS" id="PR00040">
    <property type="entry name" value="HTHMERR"/>
</dbReference>
<keyword evidence="2" id="KW-0175">Coiled coil</keyword>
<evidence type="ECO:0000313" key="4">
    <source>
        <dbReference type="EMBL" id="TFC78377.1"/>
    </source>
</evidence>
<feature type="coiled-coil region" evidence="2">
    <location>
        <begin position="95"/>
        <end position="122"/>
    </location>
</feature>
<dbReference type="GO" id="GO:0003677">
    <property type="term" value="F:DNA binding"/>
    <property type="evidence" value="ECO:0007669"/>
    <property type="project" value="UniProtKB-KW"/>
</dbReference>
<dbReference type="GO" id="GO:0003700">
    <property type="term" value="F:DNA-binding transcription factor activity"/>
    <property type="evidence" value="ECO:0007669"/>
    <property type="project" value="InterPro"/>
</dbReference>
<dbReference type="EMBL" id="SOGN01000049">
    <property type="protein sequence ID" value="TFC78377.1"/>
    <property type="molecule type" value="Genomic_DNA"/>
</dbReference>
<dbReference type="PANTHER" id="PTHR30204:SF93">
    <property type="entry name" value="HTH MERR-TYPE DOMAIN-CONTAINING PROTEIN"/>
    <property type="match status" value="1"/>
</dbReference>
<dbReference type="SMART" id="SM00422">
    <property type="entry name" value="HTH_MERR"/>
    <property type="match status" value="1"/>
</dbReference>
<dbReference type="InterPro" id="IPR009061">
    <property type="entry name" value="DNA-bd_dom_put_sf"/>
</dbReference>